<keyword evidence="1" id="KW-0472">Membrane</keyword>
<proteinExistence type="predicted"/>
<feature type="transmembrane region" description="Helical" evidence="1">
    <location>
        <begin position="64"/>
        <end position="85"/>
    </location>
</feature>
<name>A0A5M8QW25_9BACT</name>
<sequence>MPDLSPARNRLLYGLLTIITLLAGFLSRRLFGDHAFIKLYVGDALWALMVFFGFAFLLRRRSTLAVAAAALGFSVSIEISQLYHAPWIDDLRKIPLIALVLGFQFVWSDLICYSIGVGTGVLAEICFIQPFKEYRMAAKKQ</sequence>
<keyword evidence="1" id="KW-1133">Transmembrane helix</keyword>
<dbReference type="OrthoDB" id="5360192at2"/>
<accession>A0A5M8QW25</accession>
<keyword evidence="3" id="KW-1185">Reference proteome</keyword>
<feature type="transmembrane region" description="Helical" evidence="1">
    <location>
        <begin position="105"/>
        <end position="131"/>
    </location>
</feature>
<dbReference type="Pfam" id="PF10990">
    <property type="entry name" value="DUF2809"/>
    <property type="match status" value="1"/>
</dbReference>
<protein>
    <submittedName>
        <fullName evidence="2">DUF2809 domain-containing protein</fullName>
    </submittedName>
</protein>
<organism evidence="2 3">
    <name type="scientific">Dyadobacter flavalbus</name>
    <dbReference type="NCBI Taxonomy" id="2579942"/>
    <lineage>
        <taxon>Bacteria</taxon>
        <taxon>Pseudomonadati</taxon>
        <taxon>Bacteroidota</taxon>
        <taxon>Cytophagia</taxon>
        <taxon>Cytophagales</taxon>
        <taxon>Spirosomataceae</taxon>
        <taxon>Dyadobacter</taxon>
    </lineage>
</organism>
<evidence type="ECO:0000313" key="3">
    <source>
        <dbReference type="Proteomes" id="UP000323994"/>
    </source>
</evidence>
<evidence type="ECO:0000256" key="1">
    <source>
        <dbReference type="SAM" id="Phobius"/>
    </source>
</evidence>
<dbReference type="InterPro" id="IPR021257">
    <property type="entry name" value="DUF2809"/>
</dbReference>
<keyword evidence="1" id="KW-0812">Transmembrane</keyword>
<feature type="transmembrane region" description="Helical" evidence="1">
    <location>
        <begin position="37"/>
        <end position="57"/>
    </location>
</feature>
<dbReference type="Proteomes" id="UP000323994">
    <property type="component" value="Unassembled WGS sequence"/>
</dbReference>
<dbReference type="AlphaFoldDB" id="A0A5M8QW25"/>
<comment type="caution">
    <text evidence="2">The sequence shown here is derived from an EMBL/GenBank/DDBJ whole genome shotgun (WGS) entry which is preliminary data.</text>
</comment>
<reference evidence="2 3" key="1">
    <citation type="submission" date="2019-05" db="EMBL/GenBank/DDBJ databases">
        <authorList>
            <person name="Qu J.-H."/>
        </authorList>
    </citation>
    <scope>NUCLEOTIDE SEQUENCE [LARGE SCALE GENOMIC DNA]</scope>
    <source>
        <strain evidence="2 3">NS28</strain>
    </source>
</reference>
<dbReference type="EMBL" id="VBSN01000038">
    <property type="protein sequence ID" value="KAA6439528.1"/>
    <property type="molecule type" value="Genomic_DNA"/>
</dbReference>
<evidence type="ECO:0000313" key="2">
    <source>
        <dbReference type="EMBL" id="KAA6439528.1"/>
    </source>
</evidence>
<gene>
    <name evidence="2" type="ORF">FEM33_13810</name>
</gene>
<feature type="transmembrane region" description="Helical" evidence="1">
    <location>
        <begin position="12"/>
        <end position="31"/>
    </location>
</feature>